<dbReference type="AlphaFoldDB" id="A0A2T0FG75"/>
<feature type="region of interest" description="Disordered" evidence="1">
    <location>
        <begin position="9"/>
        <end position="49"/>
    </location>
</feature>
<name>A0A2T0FG75_9ASCO</name>
<proteinExistence type="predicted"/>
<organism evidence="2 3">
    <name type="scientific">Wickerhamiella sorbophila</name>
    <dbReference type="NCBI Taxonomy" id="45607"/>
    <lineage>
        <taxon>Eukaryota</taxon>
        <taxon>Fungi</taxon>
        <taxon>Dikarya</taxon>
        <taxon>Ascomycota</taxon>
        <taxon>Saccharomycotina</taxon>
        <taxon>Dipodascomycetes</taxon>
        <taxon>Dipodascales</taxon>
        <taxon>Trichomonascaceae</taxon>
        <taxon>Wickerhamiella</taxon>
    </lineage>
</organism>
<evidence type="ECO:0000313" key="2">
    <source>
        <dbReference type="EMBL" id="PRT53985.1"/>
    </source>
</evidence>
<protein>
    <submittedName>
        <fullName evidence="2">Uncharacterized protein</fullName>
    </submittedName>
</protein>
<evidence type="ECO:0000313" key="3">
    <source>
        <dbReference type="Proteomes" id="UP000238350"/>
    </source>
</evidence>
<accession>A0A2T0FG75</accession>
<keyword evidence="3" id="KW-1185">Reference proteome</keyword>
<reference evidence="2 3" key="1">
    <citation type="submission" date="2017-04" db="EMBL/GenBank/DDBJ databases">
        <title>Genome sequencing of [Candida] sorbophila.</title>
        <authorList>
            <person name="Ahn J.O."/>
        </authorList>
    </citation>
    <scope>NUCLEOTIDE SEQUENCE [LARGE SCALE GENOMIC DNA]</scope>
    <source>
        <strain evidence="2 3">DS02</strain>
    </source>
</reference>
<evidence type="ECO:0000256" key="1">
    <source>
        <dbReference type="SAM" id="MobiDB-lite"/>
    </source>
</evidence>
<comment type="caution">
    <text evidence="2">The sequence shown here is derived from an EMBL/GenBank/DDBJ whole genome shotgun (WGS) entry which is preliminary data.</text>
</comment>
<gene>
    <name evidence="2" type="ORF">B9G98_01605</name>
</gene>
<feature type="compositionally biased region" description="Basic residues" evidence="1">
    <location>
        <begin position="9"/>
        <end position="20"/>
    </location>
</feature>
<sequence length="273" mass="29998">MALFQRFHRSLRIGRGRRNRQRSEPKGTRPAAESPNVHAPVHSVAGPRPRTMSFASGDTHVAHDMIDVVDLKEQQPMVSIGVSPLDVAGISTSRMRPAMLPKDVLPDIFYGDVGGDSTCHSASTDFSRPAVEMKSSVSYCSDLTDLTHVDDGLTDWGLPKVLVTSYDEEVVEDNAATVASFTNDNVCQDVDMESLFDVDLPLPAQPSPQTSTISKTMSVVYLAMLLQKKGITPARYQPQKPLRSHKSLAQLCKEARDEEVKSSFLATFVPIWV</sequence>
<dbReference type="RefSeq" id="XP_024663931.1">
    <property type="nucleotide sequence ID" value="XM_024808163.1"/>
</dbReference>
<dbReference type="Proteomes" id="UP000238350">
    <property type="component" value="Unassembled WGS sequence"/>
</dbReference>
<dbReference type="EMBL" id="NDIQ01000001">
    <property type="protein sequence ID" value="PRT53985.1"/>
    <property type="molecule type" value="Genomic_DNA"/>
</dbReference>
<dbReference type="GeneID" id="36515354"/>